<evidence type="ECO:0000313" key="1">
    <source>
        <dbReference type="EMBL" id="RRS01259.1"/>
    </source>
</evidence>
<gene>
    <name evidence="1" type="ORF">EIW28_00285</name>
</gene>
<proteinExistence type="predicted"/>
<reference evidence="1 2" key="1">
    <citation type="submission" date="2018-12" db="EMBL/GenBank/DDBJ databases">
        <title>Glycomyces sp. YIM 121974 draft genome.</title>
        <authorList>
            <person name="Li Q."/>
        </authorList>
    </citation>
    <scope>NUCLEOTIDE SEQUENCE [LARGE SCALE GENOMIC DNA]</scope>
    <source>
        <strain evidence="1 2">YIM 121974</strain>
    </source>
</reference>
<protein>
    <recommendedName>
        <fullName evidence="3">DUF4034 domain-containing protein</fullName>
    </recommendedName>
</protein>
<organism evidence="1 2">
    <name type="scientific">Glycomyces terrestris</name>
    <dbReference type="NCBI Taxonomy" id="2493553"/>
    <lineage>
        <taxon>Bacteria</taxon>
        <taxon>Bacillati</taxon>
        <taxon>Actinomycetota</taxon>
        <taxon>Actinomycetes</taxon>
        <taxon>Glycomycetales</taxon>
        <taxon>Glycomycetaceae</taxon>
        <taxon>Glycomyces</taxon>
    </lineage>
</organism>
<dbReference type="AlphaFoldDB" id="A0A426V2X5"/>
<evidence type="ECO:0008006" key="3">
    <source>
        <dbReference type="Google" id="ProtNLM"/>
    </source>
</evidence>
<accession>A0A426V2X5</accession>
<dbReference type="Proteomes" id="UP000277256">
    <property type="component" value="Unassembled WGS sequence"/>
</dbReference>
<name>A0A426V2X5_9ACTN</name>
<sequence>MALLLKTKTRVLMAMRKDAKHRGLSFATYMEVVTAPEMIELIRGVDPTANPAEIVPGLPDIPAVDVTRFGLPPIEALSTDLSLPVPVLAAAVGAARAGDWRPAADLLERSYGDWAMRAAAVHALGEAAADDARWLGAWRAAAGENRHLAAVDAHGLLWLAWKLRGSAQPDQTAAAQHEAFYSTLERSEAAAHHASRLAPEDPTPWFTLVTLARGRGYDAETFASVWRELQARDPLHRAGHEFAAMYLSPEDGPGSYDPLFAFAERAAAASPSLAFLVLQAAVDYEDRDEAIWRDARVLHALETVLHRLSTPAGASGVFANGDRHWAAYALVSAGRGAAAIPLFAQLGTDVSARPWQDYNDAAIAVFDSFRRRACAAA</sequence>
<dbReference type="RefSeq" id="WP_125245737.1">
    <property type="nucleotide sequence ID" value="NZ_RSEB01000001.1"/>
</dbReference>
<comment type="caution">
    <text evidence="1">The sequence shown here is derived from an EMBL/GenBank/DDBJ whole genome shotgun (WGS) entry which is preliminary data.</text>
</comment>
<dbReference type="EMBL" id="RSEB01000001">
    <property type="protein sequence ID" value="RRS01259.1"/>
    <property type="molecule type" value="Genomic_DNA"/>
</dbReference>
<dbReference type="OrthoDB" id="3284019at2"/>
<evidence type="ECO:0000313" key="2">
    <source>
        <dbReference type="Proteomes" id="UP000277256"/>
    </source>
</evidence>
<keyword evidence="2" id="KW-1185">Reference proteome</keyword>